<dbReference type="Gene3D" id="3.40.50.1820">
    <property type="entry name" value="alpha/beta hydrolase"/>
    <property type="match status" value="2"/>
</dbReference>
<dbReference type="AlphaFoldDB" id="A0A831LJF0"/>
<feature type="compositionally biased region" description="Basic and acidic residues" evidence="1">
    <location>
        <begin position="1"/>
        <end position="12"/>
    </location>
</feature>
<evidence type="ECO:0000256" key="1">
    <source>
        <dbReference type="SAM" id="MobiDB-lite"/>
    </source>
</evidence>
<dbReference type="SUPFAM" id="SSF53474">
    <property type="entry name" value="alpha/beta-Hydrolases"/>
    <property type="match status" value="2"/>
</dbReference>
<sequence>ERLQYPDAETGKSKVGGPTREHSYAGVQTLLTGTSLTDYFIWDGIRVLDYLETRPEVNMNRIGMTGRSGGGTQTAQIAACDDRIYAAAPECYITSFKRLLQSIGPQDAEQNPYNAIAKGFDHADYLHIRAPKPTLMITTTHDFFSIQGARETFAEVQKSYAAFGMPENVQMVEDFGIHESTKNNREALYAFFQKHLSLPGNSADVETSPFTVEELWVTPTGQIGTSFNSETVFNLNRKYFPGKKVAENDLPKKVAQIAGIDFQRNLTAAVYTGKFTKNNIEVQKYFLENDRKDYALPVYIIQKESTAPGNIIVWFHSEGKAKVPEEPQLAEILNAGHIVVSTDLPGTGELQDPDFTGDGVIQGIPFNYTFGANLAGKSIPGIQAEAIDLLVQFIQKKFHGKTTETVAEGNAAPAVLHYAVLKNPFSKITFRNFPGPVEELVKDKYYDPAQAFNAVPGSLKWYDLRDLNEYLNTSGTEIIIE</sequence>
<dbReference type="InterPro" id="IPR029058">
    <property type="entry name" value="AB_hydrolase_fold"/>
</dbReference>
<feature type="region of interest" description="Disordered" evidence="1">
    <location>
        <begin position="1"/>
        <end position="20"/>
    </location>
</feature>
<organism evidence="2">
    <name type="scientific">Mariniphaga anaerophila</name>
    <dbReference type="NCBI Taxonomy" id="1484053"/>
    <lineage>
        <taxon>Bacteria</taxon>
        <taxon>Pseudomonadati</taxon>
        <taxon>Bacteroidota</taxon>
        <taxon>Bacteroidia</taxon>
        <taxon>Marinilabiliales</taxon>
        <taxon>Prolixibacteraceae</taxon>
        <taxon>Mariniphaga</taxon>
    </lineage>
</organism>
<gene>
    <name evidence="2" type="ORF">ENN90_03705</name>
</gene>
<reference evidence="2" key="1">
    <citation type="journal article" date="2020" name="mSystems">
        <title>Genome- and Community-Level Interaction Insights into Carbon Utilization and Element Cycling Functions of Hydrothermarchaeota in Hydrothermal Sediment.</title>
        <authorList>
            <person name="Zhou Z."/>
            <person name="Liu Y."/>
            <person name="Xu W."/>
            <person name="Pan J."/>
            <person name="Luo Z.H."/>
            <person name="Li M."/>
        </authorList>
    </citation>
    <scope>NUCLEOTIDE SEQUENCE [LARGE SCALE GENOMIC DNA]</scope>
    <source>
        <strain evidence="2">SpSt-1217</strain>
    </source>
</reference>
<name>A0A831LJF0_9BACT</name>
<evidence type="ECO:0000313" key="2">
    <source>
        <dbReference type="EMBL" id="HDR50713.1"/>
    </source>
</evidence>
<feature type="non-terminal residue" evidence="2">
    <location>
        <position position="1"/>
    </location>
</feature>
<dbReference type="EMBL" id="DSDK01000212">
    <property type="protein sequence ID" value="HDR50713.1"/>
    <property type="molecule type" value="Genomic_DNA"/>
</dbReference>
<dbReference type="PANTHER" id="PTHR47381">
    <property type="entry name" value="ALPHA/BETA-HYDROLASES SUPERFAMILY PROTEIN"/>
    <property type="match status" value="1"/>
</dbReference>
<dbReference type="PANTHER" id="PTHR47381:SF3">
    <property type="entry name" value="ALPHA_BETA-HYDROLASES SUPERFAMILY PROTEIN"/>
    <property type="match status" value="1"/>
</dbReference>
<accession>A0A831LJF0</accession>
<comment type="caution">
    <text evidence="2">The sequence shown here is derived from an EMBL/GenBank/DDBJ whole genome shotgun (WGS) entry which is preliminary data.</text>
</comment>
<proteinExistence type="predicted"/>
<protein>
    <submittedName>
        <fullName evidence="2">Xylan esterase</fullName>
    </submittedName>
</protein>
<dbReference type="GO" id="GO:0008236">
    <property type="term" value="F:serine-type peptidase activity"/>
    <property type="evidence" value="ECO:0007669"/>
    <property type="project" value="InterPro"/>
</dbReference>
<dbReference type="GO" id="GO:0006508">
    <property type="term" value="P:proteolysis"/>
    <property type="evidence" value="ECO:0007669"/>
    <property type="project" value="InterPro"/>
</dbReference>
<dbReference type="Proteomes" id="UP000886047">
    <property type="component" value="Unassembled WGS sequence"/>
</dbReference>